<dbReference type="SUPFAM" id="SSF56091">
    <property type="entry name" value="DNA ligase/mRNA capping enzyme, catalytic domain"/>
    <property type="match status" value="1"/>
</dbReference>
<dbReference type="GeneID" id="26613150"/>
<name>A0A0F6WD79_9CAUD</name>
<feature type="domain" description="ATP-dependent DNA ligase family profile" evidence="8">
    <location>
        <begin position="3"/>
        <end position="175"/>
    </location>
</feature>
<dbReference type="Gene3D" id="3.30.1490.70">
    <property type="match status" value="1"/>
</dbReference>
<evidence type="ECO:0000256" key="1">
    <source>
        <dbReference type="ARBA" id="ARBA00001968"/>
    </source>
</evidence>
<accession>A0A0F6WD79</accession>
<keyword evidence="4 10" id="KW-0436">Ligase</keyword>
<dbReference type="EMBL" id="KR054030">
    <property type="protein sequence ID" value="AKF13884.1"/>
    <property type="molecule type" value="Genomic_DNA"/>
</dbReference>
<dbReference type="InterPro" id="IPR050326">
    <property type="entry name" value="NAD_dep_DNA_ligaseB"/>
</dbReference>
<evidence type="ECO:0000259" key="8">
    <source>
        <dbReference type="Pfam" id="PF01068"/>
    </source>
</evidence>
<dbReference type="SUPFAM" id="SSF50249">
    <property type="entry name" value="Nucleic acid-binding proteins"/>
    <property type="match status" value="1"/>
</dbReference>
<dbReference type="Pfam" id="PF14743">
    <property type="entry name" value="DNA_ligase_OB_2"/>
    <property type="match status" value="1"/>
</dbReference>
<feature type="domain" description="DNA ligase OB-like" evidence="9">
    <location>
        <begin position="228"/>
        <end position="295"/>
    </location>
</feature>
<evidence type="ECO:0000259" key="9">
    <source>
        <dbReference type="Pfam" id="PF14743"/>
    </source>
</evidence>
<evidence type="ECO:0000313" key="10">
    <source>
        <dbReference type="EMBL" id="AKF13884.1"/>
    </source>
</evidence>
<dbReference type="RefSeq" id="YP_009193782.1">
    <property type="nucleotide sequence ID" value="NC_028745.1"/>
</dbReference>
<reference evidence="10 11" key="1">
    <citation type="journal article" date="2016" name="Microb. Biotechnol.">
        <title>A novel bacteriophage cocktail reduces and disperses Pseudomonas aeruginosa biofilms under static and flow conditions.</title>
        <authorList>
            <person name="Alves D.R."/>
            <person name="Perez-Esteban P."/>
            <person name="Kot W."/>
            <person name="Bean J.E."/>
            <person name="Arnot T."/>
            <person name="Hansen L.H."/>
            <person name="Enright M.C."/>
            <person name="Jenkins A.T."/>
        </authorList>
    </citation>
    <scope>NUCLEOTIDE SEQUENCE [LARGE SCALE GENOMIC DNA]</scope>
</reference>
<dbReference type="OrthoDB" id="4300at10239"/>
<organism evidence="10 11">
    <name type="scientific">Pseudomonas phage DL60</name>
    <dbReference type="NCBI Taxonomy" id="1640970"/>
    <lineage>
        <taxon>Viruses</taxon>
        <taxon>Duplodnaviria</taxon>
        <taxon>Heunggongvirae</taxon>
        <taxon>Uroviricota</taxon>
        <taxon>Caudoviricetes</taxon>
        <taxon>Lindbergviridae</taxon>
        <taxon>Pbunavirus</taxon>
        <taxon>Pbunavirus DL60</taxon>
    </lineage>
</organism>
<keyword evidence="6" id="KW-0227">DNA damage</keyword>
<dbReference type="GO" id="GO:0006260">
    <property type="term" value="P:DNA replication"/>
    <property type="evidence" value="ECO:0007669"/>
    <property type="project" value="UniProtKB-KW"/>
</dbReference>
<dbReference type="Pfam" id="PF01068">
    <property type="entry name" value="DNA_ligase_A_M"/>
    <property type="match status" value="1"/>
</dbReference>
<dbReference type="InterPro" id="IPR012340">
    <property type="entry name" value="NA-bd_OB-fold"/>
</dbReference>
<keyword evidence="5" id="KW-0235">DNA replication</keyword>
<dbReference type="KEGG" id="vg:26613150"/>
<dbReference type="PANTHER" id="PTHR47810:SF1">
    <property type="entry name" value="DNA LIGASE B"/>
    <property type="match status" value="1"/>
</dbReference>
<dbReference type="GO" id="GO:0006310">
    <property type="term" value="P:DNA recombination"/>
    <property type="evidence" value="ECO:0007669"/>
    <property type="project" value="InterPro"/>
</dbReference>
<proteinExistence type="inferred from homology"/>
<evidence type="ECO:0000256" key="6">
    <source>
        <dbReference type="ARBA" id="ARBA00022763"/>
    </source>
</evidence>
<keyword evidence="7" id="KW-0234">DNA repair</keyword>
<dbReference type="PANTHER" id="PTHR47810">
    <property type="entry name" value="DNA LIGASE"/>
    <property type="match status" value="1"/>
</dbReference>
<comment type="cofactor">
    <cofactor evidence="1">
        <name>a divalent metal cation</name>
        <dbReference type="ChEBI" id="CHEBI:60240"/>
    </cofactor>
</comment>
<dbReference type="Gene3D" id="2.40.50.140">
    <property type="entry name" value="Nucleic acid-binding proteins"/>
    <property type="match status" value="1"/>
</dbReference>
<sequence length="303" mass="34744">MKPMLASNYDPELLDGQLPMYFSPKIDGFRCFIFEGEALTRSLKPQTNQSIREYLSDAMFNGLDGELVCGDIKDPKVFQKSSGDLRRRDGEPDWSFHVFDDFTDPRAPTEERLARAAERVNFLNNCIGYQRIHLVEQELVTSIEQFSEVERRHTLLGFEGSMGKRADGAYKFGRSTAKEGYCVKVKRYDYDEAEIVDVEELMHNNNEAFTNELGRTARSSHAENLAPSGMVGAFVCRNEVLWPGVTFNVSASSLTHDEKQRLWNDRESLKRQVIRFKHFSHGAKDKPRHAVFDCWLDGWGDSH</sequence>
<evidence type="ECO:0000256" key="2">
    <source>
        <dbReference type="ARBA" id="ARBA00007572"/>
    </source>
</evidence>
<dbReference type="InterPro" id="IPR012310">
    <property type="entry name" value="DNA_ligase_ATP-dep_cent"/>
</dbReference>
<evidence type="ECO:0000256" key="3">
    <source>
        <dbReference type="ARBA" id="ARBA00013308"/>
    </source>
</evidence>
<dbReference type="InterPro" id="IPR029319">
    <property type="entry name" value="DNA_ligase_OB"/>
</dbReference>
<dbReference type="Gene3D" id="3.30.470.30">
    <property type="entry name" value="DNA ligase/mRNA capping enzyme"/>
    <property type="match status" value="1"/>
</dbReference>
<protein>
    <recommendedName>
        <fullName evidence="3">DNA ligase</fullName>
    </recommendedName>
</protein>
<comment type="similarity">
    <text evidence="2">Belongs to the ATP-dependent DNA ligase family.</text>
</comment>
<evidence type="ECO:0000256" key="7">
    <source>
        <dbReference type="ARBA" id="ARBA00023204"/>
    </source>
</evidence>
<dbReference type="GO" id="GO:0003910">
    <property type="term" value="F:DNA ligase (ATP) activity"/>
    <property type="evidence" value="ECO:0007669"/>
    <property type="project" value="InterPro"/>
</dbReference>
<keyword evidence="11" id="KW-1185">Reference proteome</keyword>
<dbReference type="GO" id="GO:0006281">
    <property type="term" value="P:DNA repair"/>
    <property type="evidence" value="ECO:0007669"/>
    <property type="project" value="UniProtKB-KW"/>
</dbReference>
<evidence type="ECO:0000256" key="4">
    <source>
        <dbReference type="ARBA" id="ARBA00022598"/>
    </source>
</evidence>
<evidence type="ECO:0000256" key="5">
    <source>
        <dbReference type="ARBA" id="ARBA00022705"/>
    </source>
</evidence>
<evidence type="ECO:0000313" key="11">
    <source>
        <dbReference type="Proteomes" id="UP000203318"/>
    </source>
</evidence>
<dbReference type="GO" id="GO:0005524">
    <property type="term" value="F:ATP binding"/>
    <property type="evidence" value="ECO:0007669"/>
    <property type="project" value="InterPro"/>
</dbReference>
<dbReference type="Proteomes" id="UP000203318">
    <property type="component" value="Segment"/>
</dbReference>